<dbReference type="InParanoid" id="B7G6E5"/>
<accession>B7G6E5</accession>
<dbReference type="PANTHER" id="PTHR11054:SF0">
    <property type="entry name" value="6-PHOSPHOGLUCONOLACTONASE"/>
    <property type="match status" value="1"/>
</dbReference>
<sequence>MIACSTNIRNLQLLLCLTWTTLCHGFVPSPIPRSEAFLQLLAHKTPVVLSSNVEILPDASAVGARIRAIVEDAAEQALAEKGSFALAIPGGSILQMLCVPVTDSALATHAKACKLFLDDWKGCATIVMDGTEDGPAEAVSYESKIRALSPEILPVVDGLPVFDLALIGVGDDGHIGSLYPGREEALVGCDGSWVLSVGMKQPPSITLSLPVMKAAKQVVVAACGVSDKYPQGKSDGMRRAIADENETISTFPAVGLRDVATWVLDQAAASKLGVSYGS</sequence>
<evidence type="ECO:0000259" key="2">
    <source>
        <dbReference type="Pfam" id="PF01182"/>
    </source>
</evidence>
<evidence type="ECO:0000256" key="1">
    <source>
        <dbReference type="SAM" id="SignalP"/>
    </source>
</evidence>
<organism evidence="3 4">
    <name type="scientific">Phaeodactylum tricornutum (strain CCAP 1055/1)</name>
    <dbReference type="NCBI Taxonomy" id="556484"/>
    <lineage>
        <taxon>Eukaryota</taxon>
        <taxon>Sar</taxon>
        <taxon>Stramenopiles</taxon>
        <taxon>Ochrophyta</taxon>
        <taxon>Bacillariophyta</taxon>
        <taxon>Bacillariophyceae</taxon>
        <taxon>Bacillariophycidae</taxon>
        <taxon>Naviculales</taxon>
        <taxon>Phaeodactylaceae</taxon>
        <taxon>Phaeodactylum</taxon>
    </lineage>
</organism>
<feature type="chain" id="PRO_5002852959" evidence="1">
    <location>
        <begin position="26"/>
        <end position="278"/>
    </location>
</feature>
<dbReference type="EMBL" id="CM000618">
    <property type="protein sequence ID" value="EEC45846.1"/>
    <property type="molecule type" value="Genomic_DNA"/>
</dbReference>
<dbReference type="RefSeq" id="XP_002182559.1">
    <property type="nucleotide sequence ID" value="XM_002182523.1"/>
</dbReference>
<reference evidence="3 4" key="1">
    <citation type="journal article" date="2008" name="Nature">
        <title>The Phaeodactylum genome reveals the evolutionary history of diatom genomes.</title>
        <authorList>
            <person name="Bowler C."/>
            <person name="Allen A.E."/>
            <person name="Badger J.H."/>
            <person name="Grimwood J."/>
            <person name="Jabbari K."/>
            <person name="Kuo A."/>
            <person name="Maheswari U."/>
            <person name="Martens C."/>
            <person name="Maumus F."/>
            <person name="Otillar R.P."/>
            <person name="Rayko E."/>
            <person name="Salamov A."/>
            <person name="Vandepoele K."/>
            <person name="Beszteri B."/>
            <person name="Gruber A."/>
            <person name="Heijde M."/>
            <person name="Katinka M."/>
            <person name="Mock T."/>
            <person name="Valentin K."/>
            <person name="Verret F."/>
            <person name="Berges J.A."/>
            <person name="Brownlee C."/>
            <person name="Cadoret J.P."/>
            <person name="Chiovitti A."/>
            <person name="Choi C.J."/>
            <person name="Coesel S."/>
            <person name="De Martino A."/>
            <person name="Detter J.C."/>
            <person name="Durkin C."/>
            <person name="Falciatore A."/>
            <person name="Fournet J."/>
            <person name="Haruta M."/>
            <person name="Huysman M.J."/>
            <person name="Jenkins B.D."/>
            <person name="Jiroutova K."/>
            <person name="Jorgensen R.E."/>
            <person name="Joubert Y."/>
            <person name="Kaplan A."/>
            <person name="Kroger N."/>
            <person name="Kroth P.G."/>
            <person name="La Roche J."/>
            <person name="Lindquist E."/>
            <person name="Lommer M."/>
            <person name="Martin-Jezequel V."/>
            <person name="Lopez P.J."/>
            <person name="Lucas S."/>
            <person name="Mangogna M."/>
            <person name="McGinnis K."/>
            <person name="Medlin L.K."/>
            <person name="Montsant A."/>
            <person name="Oudot-Le Secq M.P."/>
            <person name="Napoli C."/>
            <person name="Obornik M."/>
            <person name="Parker M.S."/>
            <person name="Petit J.L."/>
            <person name="Porcel B.M."/>
            <person name="Poulsen N."/>
            <person name="Robison M."/>
            <person name="Rychlewski L."/>
            <person name="Rynearson T.A."/>
            <person name="Schmutz J."/>
            <person name="Shapiro H."/>
            <person name="Siaut M."/>
            <person name="Stanley M."/>
            <person name="Sussman M.R."/>
            <person name="Taylor A.R."/>
            <person name="Vardi A."/>
            <person name="von Dassow P."/>
            <person name="Vyverman W."/>
            <person name="Willis A."/>
            <person name="Wyrwicz L.S."/>
            <person name="Rokhsar D.S."/>
            <person name="Weissenbach J."/>
            <person name="Armbrust E.V."/>
            <person name="Green B.R."/>
            <person name="Van de Peer Y."/>
            <person name="Grigoriev I.V."/>
        </authorList>
    </citation>
    <scope>NUCLEOTIDE SEQUENCE [LARGE SCALE GENOMIC DNA]</scope>
    <source>
        <strain evidence="3 4">CCAP 1055/1</strain>
    </source>
</reference>
<dbReference type="OrthoDB" id="432544at2759"/>
<evidence type="ECO:0000313" key="4">
    <source>
        <dbReference type="Proteomes" id="UP000000759"/>
    </source>
</evidence>
<protein>
    <submittedName>
        <fullName evidence="3">6-phosphogluconolactonase</fullName>
    </submittedName>
</protein>
<dbReference type="PaxDb" id="2850-Phatr38631"/>
<proteinExistence type="predicted"/>
<keyword evidence="4" id="KW-1185">Reference proteome</keyword>
<dbReference type="GO" id="GO:0005975">
    <property type="term" value="P:carbohydrate metabolic process"/>
    <property type="evidence" value="ECO:0007669"/>
    <property type="project" value="InterPro"/>
</dbReference>
<keyword evidence="1" id="KW-0732">Signal</keyword>
<name>B7G6E5_PHATC</name>
<dbReference type="Proteomes" id="UP000000759">
    <property type="component" value="Chromosome 16"/>
</dbReference>
<evidence type="ECO:0000313" key="3">
    <source>
        <dbReference type="EMBL" id="EEC45846.1"/>
    </source>
</evidence>
<dbReference type="STRING" id="556484.B7G6E5"/>
<reference evidence="4" key="2">
    <citation type="submission" date="2008-08" db="EMBL/GenBank/DDBJ databases">
        <authorList>
            <consortium name="Diatom Consortium"/>
            <person name="Grigoriev I."/>
            <person name="Grimwood J."/>
            <person name="Kuo A."/>
            <person name="Otillar R.P."/>
            <person name="Salamov A."/>
            <person name="Detter J.C."/>
            <person name="Lindquist E."/>
            <person name="Shapiro H."/>
            <person name="Lucas S."/>
            <person name="Glavina del Rio T."/>
            <person name="Pitluck S."/>
            <person name="Rokhsar D."/>
            <person name="Bowler C."/>
        </authorList>
    </citation>
    <scope>GENOME REANNOTATION</scope>
    <source>
        <strain evidence="4">CCAP 1055/1</strain>
    </source>
</reference>
<dbReference type="GeneID" id="7203533"/>
<dbReference type="InterPro" id="IPR037171">
    <property type="entry name" value="NagB/RpiA_transferase-like"/>
</dbReference>
<dbReference type="PANTHER" id="PTHR11054">
    <property type="entry name" value="6-PHOSPHOGLUCONOLACTONASE"/>
    <property type="match status" value="1"/>
</dbReference>
<dbReference type="InterPro" id="IPR006148">
    <property type="entry name" value="Glc/Gal-6P_isomerase"/>
</dbReference>
<dbReference type="Gene3D" id="3.40.50.1360">
    <property type="match status" value="1"/>
</dbReference>
<feature type="domain" description="Glucosamine/galactosamine-6-phosphate isomerase" evidence="2">
    <location>
        <begin position="108"/>
        <end position="245"/>
    </location>
</feature>
<feature type="signal peptide" evidence="1">
    <location>
        <begin position="1"/>
        <end position="25"/>
    </location>
</feature>
<dbReference type="InterPro" id="IPR039104">
    <property type="entry name" value="6PGL"/>
</dbReference>
<dbReference type="KEGG" id="pti:PHATRDRAFT_38631"/>
<gene>
    <name evidence="3" type="ORF">PHATRDRAFT_38631</name>
</gene>
<dbReference type="SUPFAM" id="SSF100950">
    <property type="entry name" value="NagB/RpiA/CoA transferase-like"/>
    <property type="match status" value="1"/>
</dbReference>
<dbReference type="Pfam" id="PF01182">
    <property type="entry name" value="Glucosamine_iso"/>
    <property type="match status" value="1"/>
</dbReference>
<dbReference type="eggNOG" id="KOG3147">
    <property type="taxonomic scope" value="Eukaryota"/>
</dbReference>
<dbReference type="AlphaFoldDB" id="B7G6E5"/>